<dbReference type="InterPro" id="IPR056569">
    <property type="entry name" value="ArlJ-like"/>
</dbReference>
<reference evidence="10" key="1">
    <citation type="journal article" date="2020" name="bioRxiv">
        <title>A rank-normalized archaeal taxonomy based on genome phylogeny resolves widespread incomplete and uneven classifications.</title>
        <authorList>
            <person name="Rinke C."/>
            <person name="Chuvochina M."/>
            <person name="Mussig A.J."/>
            <person name="Chaumeil P.-A."/>
            <person name="Waite D.W."/>
            <person name="Whitman W.B."/>
            <person name="Parks D.H."/>
            <person name="Hugenholtz P."/>
        </authorList>
    </citation>
    <scope>NUCLEOTIDE SEQUENCE [LARGE SCALE GENOMIC DNA]</scope>
</reference>
<evidence type="ECO:0000313" key="10">
    <source>
        <dbReference type="Proteomes" id="UP000565078"/>
    </source>
</evidence>
<keyword evidence="5 7" id="KW-0472">Membrane</keyword>
<evidence type="ECO:0000256" key="4">
    <source>
        <dbReference type="ARBA" id="ARBA00022989"/>
    </source>
</evidence>
<dbReference type="EMBL" id="DUGC01000098">
    <property type="protein sequence ID" value="HIH10241.1"/>
    <property type="molecule type" value="Genomic_DNA"/>
</dbReference>
<feature type="compositionally biased region" description="Basic and acidic residues" evidence="6">
    <location>
        <begin position="7"/>
        <end position="32"/>
    </location>
</feature>
<feature type="transmembrane region" description="Helical" evidence="7">
    <location>
        <begin position="316"/>
        <end position="341"/>
    </location>
</feature>
<feature type="transmembrane region" description="Helical" evidence="7">
    <location>
        <begin position="170"/>
        <end position="190"/>
    </location>
</feature>
<evidence type="ECO:0000313" key="9">
    <source>
        <dbReference type="EMBL" id="HIH10241.1"/>
    </source>
</evidence>
<keyword evidence="2" id="KW-1003">Cell membrane</keyword>
<dbReference type="Gene3D" id="1.20.81.30">
    <property type="entry name" value="Type II secretion system (T2SS), domain F"/>
    <property type="match status" value="1"/>
</dbReference>
<dbReference type="InterPro" id="IPR018076">
    <property type="entry name" value="T2SS_GspF_dom"/>
</dbReference>
<feature type="transmembrane region" description="Helical" evidence="7">
    <location>
        <begin position="139"/>
        <end position="158"/>
    </location>
</feature>
<evidence type="ECO:0000256" key="3">
    <source>
        <dbReference type="ARBA" id="ARBA00022692"/>
    </source>
</evidence>
<protein>
    <submittedName>
        <fullName evidence="9">Type II secretion system F family protein</fullName>
    </submittedName>
</protein>
<gene>
    <name evidence="9" type="ORF">HA254_06275</name>
</gene>
<dbReference type="InterPro" id="IPR042094">
    <property type="entry name" value="T2SS_GspF_sf"/>
</dbReference>
<evidence type="ECO:0000256" key="1">
    <source>
        <dbReference type="ARBA" id="ARBA00004651"/>
    </source>
</evidence>
<evidence type="ECO:0000256" key="5">
    <source>
        <dbReference type="ARBA" id="ARBA00023136"/>
    </source>
</evidence>
<comment type="subcellular location">
    <subcellularLocation>
        <location evidence="1">Cell membrane</location>
        <topology evidence="1">Multi-pass membrane protein</topology>
    </subcellularLocation>
</comment>
<organism evidence="9 10">
    <name type="scientific">Candidatus Iainarchaeum sp</name>
    <dbReference type="NCBI Taxonomy" id="3101447"/>
    <lineage>
        <taxon>Archaea</taxon>
        <taxon>Candidatus Iainarchaeota</taxon>
        <taxon>Candidatus Iainarchaeia</taxon>
        <taxon>Candidatus Iainarchaeales</taxon>
        <taxon>Candidatus Iainarchaeaceae</taxon>
        <taxon>Candidatus Iainarchaeum</taxon>
    </lineage>
</organism>
<accession>A0A7J4IXF4</accession>
<feature type="region of interest" description="Disordered" evidence="6">
    <location>
        <begin position="1"/>
        <end position="32"/>
    </location>
</feature>
<dbReference type="AlphaFoldDB" id="A0A7J4IXF4"/>
<dbReference type="GO" id="GO:0005886">
    <property type="term" value="C:plasma membrane"/>
    <property type="evidence" value="ECO:0007669"/>
    <property type="project" value="UniProtKB-SubCell"/>
</dbReference>
<dbReference type="Pfam" id="PF00482">
    <property type="entry name" value="T2SSF"/>
    <property type="match status" value="1"/>
</dbReference>
<dbReference type="PANTHER" id="PTHR35402:SF1">
    <property type="entry name" value="TYPE II SECRETION SYSTEM PROTEIN GSPF DOMAIN-CONTAINING PROTEIN"/>
    <property type="match status" value="1"/>
</dbReference>
<dbReference type="PANTHER" id="PTHR35402">
    <property type="entry name" value="INTEGRAL MEMBRANE PROTEIN-RELATED"/>
    <property type="match status" value="1"/>
</dbReference>
<keyword evidence="3 7" id="KW-0812">Transmembrane</keyword>
<proteinExistence type="predicted"/>
<sequence>MPEELDELKKKIEGGEGPKKGESKQKAEPESVDVKQVERIVERMKKKYVQEGVSLSEVSGKLGELRSIIAEGEQAKINVENVEELQEFKSPMVRQLGRVYMAFRAPFEAVAGIIKTMPLASDIQYYLYSANMRFSLSQWLALALSSAFLVSVFGYLLVGALSITLEIHPLLAVFGPPLAGLGVMGIMVLIPKSRAQGRGEAISVELPFALRHMATELKAGLGLYKTIQTIATADYGVLSEEFARTVAEIEEGTDAKDALRHFAMRTQSKALRSALLHIVRALKTGGNLSEIMTTIAQDVSFDMRVKVRDYAEKMNFFGVIYIFIAIVAPVFLAIIGSILNAPISVGNVSLPPMLLALVYLVAMPFILAVLIMYLKMTQPKV</sequence>
<evidence type="ECO:0000256" key="2">
    <source>
        <dbReference type="ARBA" id="ARBA00022475"/>
    </source>
</evidence>
<dbReference type="Proteomes" id="UP000565078">
    <property type="component" value="Unassembled WGS sequence"/>
</dbReference>
<evidence type="ECO:0000259" key="8">
    <source>
        <dbReference type="Pfam" id="PF00482"/>
    </source>
</evidence>
<keyword evidence="4 7" id="KW-1133">Transmembrane helix</keyword>
<evidence type="ECO:0000256" key="7">
    <source>
        <dbReference type="SAM" id="Phobius"/>
    </source>
</evidence>
<evidence type="ECO:0000256" key="6">
    <source>
        <dbReference type="SAM" id="MobiDB-lite"/>
    </source>
</evidence>
<name>A0A7J4IXF4_9ARCH</name>
<feature type="domain" description="Type II secretion system protein GspF" evidence="8">
    <location>
        <begin position="209"/>
        <end position="335"/>
    </location>
</feature>
<comment type="caution">
    <text evidence="9">The sequence shown here is derived from an EMBL/GenBank/DDBJ whole genome shotgun (WGS) entry which is preliminary data.</text>
</comment>
<feature type="transmembrane region" description="Helical" evidence="7">
    <location>
        <begin position="353"/>
        <end position="374"/>
    </location>
</feature>